<evidence type="ECO:0000313" key="2">
    <source>
        <dbReference type="Proteomes" id="UP000478546"/>
    </source>
</evidence>
<evidence type="ECO:0000313" key="1">
    <source>
        <dbReference type="EMBL" id="NDK56185.1"/>
    </source>
</evidence>
<dbReference type="Proteomes" id="UP000478546">
    <property type="component" value="Unassembled WGS sequence"/>
</dbReference>
<keyword evidence="2" id="KW-1185">Reference proteome</keyword>
<protein>
    <recommendedName>
        <fullName evidence="3">Ava_C0101 and related proteins</fullName>
    </recommendedName>
</protein>
<dbReference type="AlphaFoldDB" id="A0A6B2GZ92"/>
<organism evidence="1 2">
    <name type="scientific">Pontibacter fetidus</name>
    <dbReference type="NCBI Taxonomy" id="2700082"/>
    <lineage>
        <taxon>Bacteria</taxon>
        <taxon>Pseudomonadati</taxon>
        <taxon>Bacteroidota</taxon>
        <taxon>Cytophagia</taxon>
        <taxon>Cytophagales</taxon>
        <taxon>Hymenobacteraceae</taxon>
        <taxon>Pontibacter</taxon>
    </lineage>
</organism>
<reference evidence="1 2" key="1">
    <citation type="submission" date="2020-01" db="EMBL/GenBank/DDBJ databases">
        <authorList>
            <person name="Kim M.K."/>
        </authorList>
    </citation>
    <scope>NUCLEOTIDE SEQUENCE [LARGE SCALE GENOMIC DNA]</scope>
    <source>
        <strain evidence="1 2">BT213</strain>
    </source>
</reference>
<comment type="caution">
    <text evidence="1">The sequence shown here is derived from an EMBL/GenBank/DDBJ whole genome shotgun (WGS) entry which is preliminary data.</text>
</comment>
<dbReference type="RefSeq" id="WP_162346249.1">
    <property type="nucleotide sequence ID" value="NZ_JAAEAA010000011.1"/>
</dbReference>
<dbReference type="InterPro" id="IPR046038">
    <property type="entry name" value="DUF5996"/>
</dbReference>
<proteinExistence type="predicted"/>
<gene>
    <name evidence="1" type="ORF">GWO68_09680</name>
</gene>
<evidence type="ECO:0008006" key="3">
    <source>
        <dbReference type="Google" id="ProtNLM"/>
    </source>
</evidence>
<dbReference type="Pfam" id="PF19459">
    <property type="entry name" value="DUF5996"/>
    <property type="match status" value="1"/>
</dbReference>
<sequence length="300" mass="33801">MKTGWPELNYHASKDTLETLHLWSQILGKIKLKAQPWVNHAWHVTLSVTPTGLSTGDLSDDKQHFQIELDLVQHRLSIKTSTGQSRNLALVHMSVAEFYKKAMHALAELGIHVAIYKVPCELENPIPFDEDQTHKTYNPEQAAALHKALLQAQRVLTQFRAEFRGKCSPVHFFWGSFDLAVSRFSGRTAPRHPGGVPGLPDWVAQEAYSHEVSSAGFWPGSEALPEAAFYSYIYPEPEGYRTAEVKPNAAYFHETLGEFILPYEAVRTAENPDAMLLDFLRSTYEAAAKLANWDREALEV</sequence>
<accession>A0A6B2GZ92</accession>
<dbReference type="EMBL" id="JAAEAA010000011">
    <property type="protein sequence ID" value="NDK56185.1"/>
    <property type="molecule type" value="Genomic_DNA"/>
</dbReference>
<name>A0A6B2GZ92_9BACT</name>